<sequence length="149" mass="17705">MGQQSFLPEIDRKKTQAAVEAAFEKYRIYKYLTFEEREASITASYEDRPSGPTNVTSDQTASIAIYNVDSSKHRNDYCDRIERLVKRLPRMEKFLIEERYMTTEHDYITDQKVYSFSFQPPISEKTYSKIRWRAFYKLALNMNLVVEKV</sequence>
<accession>A0A1X7HLW7</accession>
<keyword evidence="2" id="KW-1185">Reference proteome</keyword>
<organism evidence="1 2">
    <name type="scientific">Paenibacillus uliginis N3/975</name>
    <dbReference type="NCBI Taxonomy" id="1313296"/>
    <lineage>
        <taxon>Bacteria</taxon>
        <taxon>Bacillati</taxon>
        <taxon>Bacillota</taxon>
        <taxon>Bacilli</taxon>
        <taxon>Bacillales</taxon>
        <taxon>Paenibacillaceae</taxon>
        <taxon>Paenibacillus</taxon>
    </lineage>
</organism>
<dbReference type="EMBL" id="LT840184">
    <property type="protein sequence ID" value="SMF88045.1"/>
    <property type="molecule type" value="Genomic_DNA"/>
</dbReference>
<evidence type="ECO:0000313" key="1">
    <source>
        <dbReference type="EMBL" id="SMF88045.1"/>
    </source>
</evidence>
<dbReference type="RefSeq" id="WP_208914856.1">
    <property type="nucleotide sequence ID" value="NZ_LT840184.1"/>
</dbReference>
<protein>
    <submittedName>
        <fullName evidence="1">Phage transcriptional regulator, ArpU family</fullName>
    </submittedName>
</protein>
<dbReference type="Proteomes" id="UP000192940">
    <property type="component" value="Chromosome I"/>
</dbReference>
<dbReference type="InterPro" id="IPR006524">
    <property type="entry name" value="ArpU-like"/>
</dbReference>
<reference evidence="1 2" key="1">
    <citation type="submission" date="2017-04" db="EMBL/GenBank/DDBJ databases">
        <authorList>
            <person name="Afonso C.L."/>
            <person name="Miller P.J."/>
            <person name="Scott M.A."/>
            <person name="Spackman E."/>
            <person name="Goraichik I."/>
            <person name="Dimitrov K.M."/>
            <person name="Suarez D.L."/>
            <person name="Swayne D.E."/>
        </authorList>
    </citation>
    <scope>NUCLEOTIDE SEQUENCE [LARGE SCALE GENOMIC DNA]</scope>
    <source>
        <strain evidence="1 2">N3/975</strain>
    </source>
</reference>
<proteinExistence type="predicted"/>
<name>A0A1X7HLW7_9BACL</name>
<dbReference type="STRING" id="1313296.SAMN05661091_4080"/>
<evidence type="ECO:0000313" key="2">
    <source>
        <dbReference type="Proteomes" id="UP000192940"/>
    </source>
</evidence>
<dbReference type="AlphaFoldDB" id="A0A1X7HLW7"/>
<dbReference type="NCBIfam" id="TIGR01637">
    <property type="entry name" value="phage_arpU"/>
    <property type="match status" value="1"/>
</dbReference>
<gene>
    <name evidence="1" type="ORF">SAMN05661091_4080</name>
</gene>